<dbReference type="Proteomes" id="UP000789508">
    <property type="component" value="Unassembled WGS sequence"/>
</dbReference>
<dbReference type="EMBL" id="CAJVPS010000230">
    <property type="protein sequence ID" value="CAG8467714.1"/>
    <property type="molecule type" value="Genomic_DNA"/>
</dbReference>
<evidence type="ECO:0000256" key="1">
    <source>
        <dbReference type="SAM" id="Phobius"/>
    </source>
</evidence>
<evidence type="ECO:0000313" key="3">
    <source>
        <dbReference type="Proteomes" id="UP000789508"/>
    </source>
</evidence>
<feature type="transmembrane region" description="Helical" evidence="1">
    <location>
        <begin position="35"/>
        <end position="58"/>
    </location>
</feature>
<keyword evidence="1" id="KW-0812">Transmembrane</keyword>
<keyword evidence="1" id="KW-0472">Membrane</keyword>
<reference evidence="2" key="1">
    <citation type="submission" date="2021-06" db="EMBL/GenBank/DDBJ databases">
        <authorList>
            <person name="Kallberg Y."/>
            <person name="Tangrot J."/>
            <person name="Rosling A."/>
        </authorList>
    </citation>
    <scope>NUCLEOTIDE SEQUENCE</scope>
    <source>
        <strain evidence="2">FL130A</strain>
    </source>
</reference>
<protein>
    <submittedName>
        <fullName evidence="2">222_t:CDS:1</fullName>
    </submittedName>
</protein>
<gene>
    <name evidence="2" type="ORF">ALEPTO_LOCUS1858</name>
</gene>
<comment type="caution">
    <text evidence="2">The sequence shown here is derived from an EMBL/GenBank/DDBJ whole genome shotgun (WGS) entry which is preliminary data.</text>
</comment>
<dbReference type="AlphaFoldDB" id="A0A9N8W0M2"/>
<organism evidence="2 3">
    <name type="scientific">Ambispora leptoticha</name>
    <dbReference type="NCBI Taxonomy" id="144679"/>
    <lineage>
        <taxon>Eukaryota</taxon>
        <taxon>Fungi</taxon>
        <taxon>Fungi incertae sedis</taxon>
        <taxon>Mucoromycota</taxon>
        <taxon>Glomeromycotina</taxon>
        <taxon>Glomeromycetes</taxon>
        <taxon>Archaeosporales</taxon>
        <taxon>Ambisporaceae</taxon>
        <taxon>Ambispora</taxon>
    </lineage>
</organism>
<keyword evidence="3" id="KW-1185">Reference proteome</keyword>
<sequence>MEGKLCVLVNMGNCVHPLFASLSARSLSELLEYPFTFFALGVIISVSYVFVKALYGCLAISKYVDMTI</sequence>
<proteinExistence type="predicted"/>
<accession>A0A9N8W0M2</accession>
<evidence type="ECO:0000313" key="2">
    <source>
        <dbReference type="EMBL" id="CAG8467714.1"/>
    </source>
</evidence>
<feature type="non-terminal residue" evidence="2">
    <location>
        <position position="68"/>
    </location>
</feature>
<name>A0A9N8W0M2_9GLOM</name>
<keyword evidence="1" id="KW-1133">Transmembrane helix</keyword>